<dbReference type="PANTHER" id="PTHR43877:SF5">
    <property type="entry name" value="BLL8307 PROTEIN"/>
    <property type="match status" value="1"/>
</dbReference>
<name>A0A852WFU7_9MICO</name>
<dbReference type="Gene3D" id="3.40.630.30">
    <property type="match status" value="1"/>
</dbReference>
<dbReference type="Proteomes" id="UP000573599">
    <property type="component" value="Unassembled WGS sequence"/>
</dbReference>
<dbReference type="EC" id="2.3.1.-" evidence="4"/>
<comment type="caution">
    <text evidence="4">The sequence shown here is derived from an EMBL/GenBank/DDBJ whole genome shotgun (WGS) entry which is preliminary data.</text>
</comment>
<dbReference type="RefSeq" id="WP_337795264.1">
    <property type="nucleotide sequence ID" value="NZ_JACCAB010000001.1"/>
</dbReference>
<dbReference type="PANTHER" id="PTHR43877">
    <property type="entry name" value="AMINOALKYLPHOSPHONATE N-ACETYLTRANSFERASE-RELATED-RELATED"/>
    <property type="match status" value="1"/>
</dbReference>
<dbReference type="SUPFAM" id="SSF55729">
    <property type="entry name" value="Acyl-CoA N-acyltransferases (Nat)"/>
    <property type="match status" value="1"/>
</dbReference>
<dbReference type="PROSITE" id="PS51186">
    <property type="entry name" value="GNAT"/>
    <property type="match status" value="1"/>
</dbReference>
<evidence type="ECO:0000313" key="4">
    <source>
        <dbReference type="EMBL" id="NYG08097.1"/>
    </source>
</evidence>
<feature type="domain" description="N-acetyltransferase" evidence="3">
    <location>
        <begin position="3"/>
        <end position="152"/>
    </location>
</feature>
<gene>
    <name evidence="4" type="ORF">BJ986_002584</name>
</gene>
<sequence>MDIRLGGLETPQVAALLEEHLEDMRRFSPPESVHALDLDRLRAPDLTFWSLWAGEEVLGCVALRELDPEHGELKSMRTSAAHRRRGVGAALLDHVVAAARGRGYARLSLETGPTVEFAPARTMYAAYGFAPCGPFGPYVHDEFSVFMTLPLEP</sequence>
<organism evidence="4 5">
    <name type="scientific">Pedococcus badiiscoriae</name>
    <dbReference type="NCBI Taxonomy" id="642776"/>
    <lineage>
        <taxon>Bacteria</taxon>
        <taxon>Bacillati</taxon>
        <taxon>Actinomycetota</taxon>
        <taxon>Actinomycetes</taxon>
        <taxon>Micrococcales</taxon>
        <taxon>Intrasporangiaceae</taxon>
        <taxon>Pedococcus</taxon>
    </lineage>
</organism>
<evidence type="ECO:0000259" key="3">
    <source>
        <dbReference type="PROSITE" id="PS51186"/>
    </source>
</evidence>
<proteinExistence type="predicted"/>
<accession>A0A852WFU7</accession>
<reference evidence="4 5" key="1">
    <citation type="submission" date="2020-07" db="EMBL/GenBank/DDBJ databases">
        <title>Sequencing the genomes of 1000 actinobacteria strains.</title>
        <authorList>
            <person name="Klenk H.-P."/>
        </authorList>
    </citation>
    <scope>NUCLEOTIDE SEQUENCE [LARGE SCALE GENOMIC DNA]</scope>
    <source>
        <strain evidence="4 5">DSM 23987</strain>
    </source>
</reference>
<keyword evidence="1 4" id="KW-0808">Transferase</keyword>
<evidence type="ECO:0000256" key="1">
    <source>
        <dbReference type="ARBA" id="ARBA00022679"/>
    </source>
</evidence>
<protein>
    <submittedName>
        <fullName evidence="4">Putative acetyltransferase</fullName>
        <ecNumber evidence="4">2.3.1.-</ecNumber>
    </submittedName>
</protein>
<dbReference type="AlphaFoldDB" id="A0A852WFU7"/>
<dbReference type="InterPro" id="IPR050832">
    <property type="entry name" value="Bact_Acetyltransf"/>
</dbReference>
<dbReference type="CDD" id="cd04301">
    <property type="entry name" value="NAT_SF"/>
    <property type="match status" value="1"/>
</dbReference>
<dbReference type="InterPro" id="IPR016181">
    <property type="entry name" value="Acyl_CoA_acyltransferase"/>
</dbReference>
<evidence type="ECO:0000256" key="2">
    <source>
        <dbReference type="ARBA" id="ARBA00023315"/>
    </source>
</evidence>
<keyword evidence="5" id="KW-1185">Reference proteome</keyword>
<dbReference type="InterPro" id="IPR000182">
    <property type="entry name" value="GNAT_dom"/>
</dbReference>
<dbReference type="EMBL" id="JACCAB010000001">
    <property type="protein sequence ID" value="NYG08097.1"/>
    <property type="molecule type" value="Genomic_DNA"/>
</dbReference>
<dbReference type="Pfam" id="PF00583">
    <property type="entry name" value="Acetyltransf_1"/>
    <property type="match status" value="1"/>
</dbReference>
<dbReference type="GO" id="GO:0016747">
    <property type="term" value="F:acyltransferase activity, transferring groups other than amino-acyl groups"/>
    <property type="evidence" value="ECO:0007669"/>
    <property type="project" value="InterPro"/>
</dbReference>
<evidence type="ECO:0000313" key="5">
    <source>
        <dbReference type="Proteomes" id="UP000573599"/>
    </source>
</evidence>
<keyword evidence="2 4" id="KW-0012">Acyltransferase</keyword>